<dbReference type="AlphaFoldDB" id="L0RDP0"/>
<dbReference type="Gene3D" id="3.60.20.10">
    <property type="entry name" value="Glutamine Phosphoribosylpyrophosphate, subunit 1, domain 1"/>
    <property type="match status" value="1"/>
</dbReference>
<keyword evidence="2" id="KW-0315">Glutamine amidotransferase</keyword>
<dbReference type="EMBL" id="FO203522">
    <property type="protein sequence ID" value="CCO24315.1"/>
    <property type="molecule type" value="Genomic_DNA"/>
</dbReference>
<dbReference type="Pfam" id="PF00310">
    <property type="entry name" value="GATase_2"/>
    <property type="match status" value="1"/>
</dbReference>
<name>L0RDP0_9BACT</name>
<dbReference type="Proteomes" id="UP000010808">
    <property type="component" value="Chromosome"/>
</dbReference>
<accession>L0RDP0</accession>
<dbReference type="InterPro" id="IPR029055">
    <property type="entry name" value="Ntn_hydrolases_N"/>
</dbReference>
<dbReference type="PANTHER" id="PTHR11907">
    <property type="entry name" value="AMIDOPHOSPHORIBOSYLTRANSFERASE"/>
    <property type="match status" value="1"/>
</dbReference>
<dbReference type="STRING" id="1121451.DESAM_22048"/>
<protein>
    <recommendedName>
        <fullName evidence="4">Glutamine amidotransferase type-2 domain-containing protein</fullName>
    </recommendedName>
</protein>
<evidence type="ECO:0000313" key="5">
    <source>
        <dbReference type="EMBL" id="CCO24315.1"/>
    </source>
</evidence>
<dbReference type="GO" id="GO:0016740">
    <property type="term" value="F:transferase activity"/>
    <property type="evidence" value="ECO:0007669"/>
    <property type="project" value="UniProtKB-KW"/>
</dbReference>
<reference evidence="5 6" key="1">
    <citation type="submission" date="2012-10" db="EMBL/GenBank/DDBJ databases">
        <authorList>
            <person name="Genoscope - CEA"/>
        </authorList>
    </citation>
    <scope>NUCLEOTIDE SEQUENCE [LARGE SCALE GENOMIC DNA]</scope>
    <source>
        <strain evidence="6">AM13 / DSM 14728</strain>
    </source>
</reference>
<dbReference type="PATRIC" id="fig|1121451.3.peg.2273"/>
<feature type="domain" description="Glutamine amidotransferase type-2" evidence="4">
    <location>
        <begin position="21"/>
        <end position="369"/>
    </location>
</feature>
<dbReference type="SUPFAM" id="SSF56235">
    <property type="entry name" value="N-terminal nucleophile aminohydrolases (Ntn hydrolases)"/>
    <property type="match status" value="1"/>
</dbReference>
<dbReference type="InterPro" id="IPR017932">
    <property type="entry name" value="GATase_2_dom"/>
</dbReference>
<keyword evidence="1" id="KW-0808">Transferase</keyword>
<dbReference type="InterPro" id="IPR012375">
    <property type="entry name" value="Glu_synth_lsu_1"/>
</dbReference>
<dbReference type="PROSITE" id="PS51278">
    <property type="entry name" value="GATASE_TYPE_2"/>
    <property type="match status" value="1"/>
</dbReference>
<evidence type="ECO:0000256" key="2">
    <source>
        <dbReference type="ARBA" id="ARBA00022962"/>
    </source>
</evidence>
<dbReference type="CDD" id="cd01907">
    <property type="entry name" value="GlxB"/>
    <property type="match status" value="1"/>
</dbReference>
<evidence type="ECO:0000256" key="3">
    <source>
        <dbReference type="PIRSR" id="PIRSR018774-1"/>
    </source>
</evidence>
<dbReference type="eggNOG" id="COG0067">
    <property type="taxonomic scope" value="Bacteria"/>
</dbReference>
<feature type="active site" description="For GATase activity" evidence="3">
    <location>
        <position position="21"/>
    </location>
</feature>
<dbReference type="HOGENOM" id="CLU_061941_0_0_7"/>
<gene>
    <name evidence="5" type="ORF">DESAM_22048</name>
</gene>
<organism evidence="5 6">
    <name type="scientific">Maridesulfovibrio hydrothermalis AM13 = DSM 14728</name>
    <dbReference type="NCBI Taxonomy" id="1121451"/>
    <lineage>
        <taxon>Bacteria</taxon>
        <taxon>Pseudomonadati</taxon>
        <taxon>Thermodesulfobacteriota</taxon>
        <taxon>Desulfovibrionia</taxon>
        <taxon>Desulfovibrionales</taxon>
        <taxon>Desulfovibrionaceae</taxon>
        <taxon>Maridesulfovibrio</taxon>
    </lineage>
</organism>
<dbReference type="PIRSF" id="PIRSF018774">
    <property type="entry name" value="GOGAT_lg_dom1"/>
    <property type="match status" value="1"/>
</dbReference>
<evidence type="ECO:0000313" key="6">
    <source>
        <dbReference type="Proteomes" id="UP000010808"/>
    </source>
</evidence>
<keyword evidence="6" id="KW-1185">Reference proteome</keyword>
<dbReference type="KEGG" id="dhy:DESAM_22048"/>
<evidence type="ECO:0000256" key="1">
    <source>
        <dbReference type="ARBA" id="ARBA00022679"/>
    </source>
</evidence>
<evidence type="ECO:0000259" key="4">
    <source>
        <dbReference type="PROSITE" id="PS51278"/>
    </source>
</evidence>
<proteinExistence type="predicted"/>
<sequence>MVNTMKAPEDFHNFEKDISGCGVFGVINKKRQCIPGNVPIEAMACMHDRGNGLGGGFAAYGIYPELKDKYCFQLLCDDQYALDKAEEIIKIFFDIHEAEPIRTRKVPAIVDPPVVWRFFVSPKELRPPSSFSGGDDSDYIVGVVMKINRSIAGAFVLSSGKNMGGFKGVGYPEDIAEFYRLDEYSAYIWTGHNRFPTNTPGWWGGAHPFTILDWSIVHNGEISSYGINRRYLCTHGYECTMNTDTEVVAYLIDLLVRKHGLSRKLASRVFAPPFWEEIEKMDEAEKKLYTALRTTYASAMLNGPFAILVADSNSLWGLNDRIKLRPLVVGQKDDSVYMSSEESAIRLVCPDLDKVWMPKAGEPVIIQVDEV</sequence>